<sequence>MVATQVGLAFSPAALGMLLDLAPVIIGTALASGMCIMAVAFLFARLTRQSVAQSFLSSAPTSPVEAATMAAAAGLNPVPVIFSQTVRLAAVVLVVPFALYAIEGWPDASRPPVTFDVSFQADIVLLVVLGIAGAMIFRRLGVPNPNFLGPMTFAAVLSVAGIALTPYPLLMIAAAQIVLGSWLGAQFRREVLTTALGMSVMAIASSMLLLLLCSLCAIAIAAISGLDWKAVVLGAAPGGAVEMALTAKFLGENVVLITTFHIVRIFIFMPSIPWIVKGLLRYDQRNDLGDKTS</sequence>
<dbReference type="Pfam" id="PF05145">
    <property type="entry name" value="AbrB"/>
    <property type="match status" value="1"/>
</dbReference>
<dbReference type="EMBL" id="CP020331">
    <property type="protein sequence ID" value="AQZ53842.1"/>
    <property type="molecule type" value="Genomic_DNA"/>
</dbReference>
<gene>
    <name evidence="2" type="ORF">Mame_04550</name>
</gene>
<feature type="transmembrane region" description="Helical" evidence="1">
    <location>
        <begin position="21"/>
        <end position="43"/>
    </location>
</feature>
<keyword evidence="1" id="KW-0812">Transmembrane</keyword>
<feature type="transmembrane region" description="Helical" evidence="1">
    <location>
        <begin position="191"/>
        <end position="223"/>
    </location>
</feature>
<dbReference type="GO" id="GO:0016020">
    <property type="term" value="C:membrane"/>
    <property type="evidence" value="ECO:0007669"/>
    <property type="project" value="InterPro"/>
</dbReference>
<dbReference type="PANTHER" id="PTHR38457:SF1">
    <property type="entry name" value="REGULATOR ABRB-RELATED"/>
    <property type="match status" value="1"/>
</dbReference>
<feature type="transmembrane region" description="Helical" evidence="1">
    <location>
        <begin position="254"/>
        <end position="276"/>
    </location>
</feature>
<feature type="transmembrane region" description="Helical" evidence="1">
    <location>
        <begin position="153"/>
        <end position="179"/>
    </location>
</feature>
<evidence type="ECO:0000256" key="1">
    <source>
        <dbReference type="SAM" id="Phobius"/>
    </source>
</evidence>
<dbReference type="GO" id="GO:0010468">
    <property type="term" value="P:regulation of gene expression"/>
    <property type="evidence" value="ECO:0007669"/>
    <property type="project" value="InterPro"/>
</dbReference>
<geneLocation type="plasmid" evidence="3">
    <name>pmm593</name>
</geneLocation>
<dbReference type="PANTHER" id="PTHR38457">
    <property type="entry name" value="REGULATOR ABRB-RELATED"/>
    <property type="match status" value="1"/>
</dbReference>
<keyword evidence="1" id="KW-1133">Transmembrane helix</keyword>
<feature type="transmembrane region" description="Helical" evidence="1">
    <location>
        <begin position="81"/>
        <end position="102"/>
    </location>
</feature>
<dbReference type="InterPro" id="IPR007820">
    <property type="entry name" value="AbrB_fam"/>
</dbReference>
<keyword evidence="3" id="KW-1185">Reference proteome</keyword>
<dbReference type="Proteomes" id="UP000191135">
    <property type="component" value="Plasmid pMM593"/>
</dbReference>
<keyword evidence="2" id="KW-0614">Plasmid</keyword>
<protein>
    <submittedName>
        <fullName evidence="2">Membrane protein AbrB duplication</fullName>
    </submittedName>
</protein>
<dbReference type="InterPro" id="IPR017516">
    <property type="entry name" value="AbrB_dup"/>
</dbReference>
<evidence type="ECO:0000313" key="2">
    <source>
        <dbReference type="EMBL" id="AQZ53842.1"/>
    </source>
</evidence>
<keyword evidence="1" id="KW-0472">Membrane</keyword>
<dbReference type="AlphaFoldDB" id="A0A1U9Z8D7"/>
<accession>A0A1U9Z8D7</accession>
<evidence type="ECO:0000313" key="3">
    <source>
        <dbReference type="Proteomes" id="UP000191135"/>
    </source>
</evidence>
<dbReference type="KEGG" id="mmed:Mame_04550"/>
<organism evidence="2 3">
    <name type="scientific">Martelella mediterranea DSM 17316</name>
    <dbReference type="NCBI Taxonomy" id="1122214"/>
    <lineage>
        <taxon>Bacteria</taxon>
        <taxon>Pseudomonadati</taxon>
        <taxon>Pseudomonadota</taxon>
        <taxon>Alphaproteobacteria</taxon>
        <taxon>Hyphomicrobiales</taxon>
        <taxon>Aurantimonadaceae</taxon>
        <taxon>Martelella</taxon>
    </lineage>
</organism>
<dbReference type="eggNOG" id="COG3180">
    <property type="taxonomic scope" value="Bacteria"/>
</dbReference>
<name>A0A1U9Z8D7_9HYPH</name>
<feature type="transmembrane region" description="Helical" evidence="1">
    <location>
        <begin position="123"/>
        <end position="141"/>
    </location>
</feature>
<reference evidence="2 3" key="1">
    <citation type="submission" date="2017-03" db="EMBL/GenBank/DDBJ databases">
        <title>Foreign affairs: Plasmid Transfer between Roseobacters and Rhizobia.</title>
        <authorList>
            <person name="Bartling P."/>
            <person name="Bunk B."/>
            <person name="Overmann J."/>
            <person name="Brinkmann H."/>
            <person name="Petersen J."/>
        </authorList>
    </citation>
    <scope>NUCLEOTIDE SEQUENCE [LARGE SCALE GENOMIC DNA]</scope>
    <source>
        <strain evidence="2 3">MACL11</strain>
        <plasmid evidence="3">Plasmid pmm593</plasmid>
    </source>
</reference>
<proteinExistence type="predicted"/>
<dbReference type="NCBIfam" id="TIGR03082">
    <property type="entry name" value="Gneg_AbrB_dup"/>
    <property type="match status" value="1"/>
</dbReference>